<dbReference type="OrthoDB" id="3647at2759"/>
<gene>
    <name evidence="3" type="ORF">SEPMUDRAFT_65276</name>
</gene>
<accession>M3CJE9</accession>
<dbReference type="eggNOG" id="ENOG502SRY2">
    <property type="taxonomic scope" value="Eukaryota"/>
</dbReference>
<dbReference type="GO" id="GO:0032259">
    <property type="term" value="P:methylation"/>
    <property type="evidence" value="ECO:0007669"/>
    <property type="project" value="UniProtKB-KW"/>
</dbReference>
<dbReference type="PANTHER" id="PTHR43591">
    <property type="entry name" value="METHYLTRANSFERASE"/>
    <property type="match status" value="1"/>
</dbReference>
<proteinExistence type="predicted"/>
<reference evidence="3 4" key="1">
    <citation type="journal article" date="2012" name="PLoS Pathog.">
        <title>Diverse lifestyles and strategies of plant pathogenesis encoded in the genomes of eighteen Dothideomycetes fungi.</title>
        <authorList>
            <person name="Ohm R.A."/>
            <person name="Feau N."/>
            <person name="Henrissat B."/>
            <person name="Schoch C.L."/>
            <person name="Horwitz B.A."/>
            <person name="Barry K.W."/>
            <person name="Condon B.J."/>
            <person name="Copeland A.C."/>
            <person name="Dhillon B."/>
            <person name="Glaser F."/>
            <person name="Hesse C.N."/>
            <person name="Kosti I."/>
            <person name="LaButti K."/>
            <person name="Lindquist E.A."/>
            <person name="Lucas S."/>
            <person name="Salamov A.A."/>
            <person name="Bradshaw R.E."/>
            <person name="Ciuffetti L."/>
            <person name="Hamelin R.C."/>
            <person name="Kema G.H.J."/>
            <person name="Lawrence C."/>
            <person name="Scott J.A."/>
            <person name="Spatafora J.W."/>
            <person name="Turgeon B.G."/>
            <person name="de Wit P.J.G.M."/>
            <person name="Zhong S."/>
            <person name="Goodwin S.B."/>
            <person name="Grigoriev I.V."/>
        </authorList>
    </citation>
    <scope>NUCLEOTIDE SEQUENCE [LARGE SCALE GENOMIC DNA]</scope>
    <source>
        <strain evidence="3 4">SO2202</strain>
    </source>
</reference>
<feature type="compositionally biased region" description="Low complexity" evidence="1">
    <location>
        <begin position="16"/>
        <end position="29"/>
    </location>
</feature>
<dbReference type="HOGENOM" id="CLU_049749_3_2_1"/>
<dbReference type="STRING" id="692275.M3CJE9"/>
<protein>
    <submittedName>
        <fullName evidence="3">S-adenosyl-L-methionine-dependent methyltransferase</fullName>
    </submittedName>
</protein>
<name>M3CJE9_SPHMS</name>
<feature type="compositionally biased region" description="Polar residues" evidence="1">
    <location>
        <begin position="1"/>
        <end position="13"/>
    </location>
</feature>
<dbReference type="Proteomes" id="UP000016931">
    <property type="component" value="Unassembled WGS sequence"/>
</dbReference>
<dbReference type="GO" id="GO:0008168">
    <property type="term" value="F:methyltransferase activity"/>
    <property type="evidence" value="ECO:0007669"/>
    <property type="project" value="UniProtKB-KW"/>
</dbReference>
<dbReference type="Gene3D" id="3.40.50.150">
    <property type="entry name" value="Vaccinia Virus protein VP39"/>
    <property type="match status" value="1"/>
</dbReference>
<dbReference type="SUPFAM" id="SSF53335">
    <property type="entry name" value="S-adenosyl-L-methionine-dependent methyltransferases"/>
    <property type="match status" value="1"/>
</dbReference>
<dbReference type="Pfam" id="PF13649">
    <property type="entry name" value="Methyltransf_25"/>
    <property type="match status" value="1"/>
</dbReference>
<evidence type="ECO:0000313" key="4">
    <source>
        <dbReference type="Proteomes" id="UP000016931"/>
    </source>
</evidence>
<sequence length="285" mass="32475">MHINDSAVSLSPPSATPTQQQQQLQQPLQQQEYDNIGTRYKSLEDSPLGAIDFATTRKALGNVKGLKVLDLACGIGRWARWCVEHGDAERVVGIDISKTMVEGANEMKTNLTDERLKERLEFRVGDCSVPLSEEEGGRGFDLVLGSWYLSCAPNRSTLVTMFRNIFNNLKPGGRFIGVVPNSFCPMYEPYEYYDLRMSPLEEVEPGAWKCKFEYLPDENVVFETYARVHSLYEEAAEEAEAGMRRNIRWIPYILPPGDDREDSGYWDAWKLRPHSVVIECVRPRL</sequence>
<dbReference type="CDD" id="cd02440">
    <property type="entry name" value="AdoMet_MTases"/>
    <property type="match status" value="1"/>
</dbReference>
<dbReference type="RefSeq" id="XP_016762029.1">
    <property type="nucleotide sequence ID" value="XM_016909711.1"/>
</dbReference>
<feature type="region of interest" description="Disordered" evidence="1">
    <location>
        <begin position="1"/>
        <end position="29"/>
    </location>
</feature>
<dbReference type="InterPro" id="IPR041698">
    <property type="entry name" value="Methyltransf_25"/>
</dbReference>
<feature type="domain" description="Methyltransferase" evidence="2">
    <location>
        <begin position="68"/>
        <end position="173"/>
    </location>
</feature>
<dbReference type="PANTHER" id="PTHR43591:SF110">
    <property type="entry name" value="RHODANESE DOMAIN-CONTAINING PROTEIN"/>
    <property type="match status" value="1"/>
</dbReference>
<organism evidence="3 4">
    <name type="scientific">Sphaerulina musiva (strain SO2202)</name>
    <name type="common">Poplar stem canker fungus</name>
    <name type="synonym">Septoria musiva</name>
    <dbReference type="NCBI Taxonomy" id="692275"/>
    <lineage>
        <taxon>Eukaryota</taxon>
        <taxon>Fungi</taxon>
        <taxon>Dikarya</taxon>
        <taxon>Ascomycota</taxon>
        <taxon>Pezizomycotina</taxon>
        <taxon>Dothideomycetes</taxon>
        <taxon>Dothideomycetidae</taxon>
        <taxon>Mycosphaerellales</taxon>
        <taxon>Mycosphaerellaceae</taxon>
        <taxon>Sphaerulina</taxon>
    </lineage>
</organism>
<dbReference type="AlphaFoldDB" id="M3CJE9"/>
<evidence type="ECO:0000259" key="2">
    <source>
        <dbReference type="Pfam" id="PF13649"/>
    </source>
</evidence>
<evidence type="ECO:0000313" key="3">
    <source>
        <dbReference type="EMBL" id="EMF13908.1"/>
    </source>
</evidence>
<dbReference type="OMA" id="GHRYNDV"/>
<dbReference type="GeneID" id="27906848"/>
<keyword evidence="3" id="KW-0808">Transferase</keyword>
<dbReference type="EMBL" id="KB456263">
    <property type="protein sequence ID" value="EMF13908.1"/>
    <property type="molecule type" value="Genomic_DNA"/>
</dbReference>
<evidence type="ECO:0000256" key="1">
    <source>
        <dbReference type="SAM" id="MobiDB-lite"/>
    </source>
</evidence>
<keyword evidence="3" id="KW-0489">Methyltransferase</keyword>
<dbReference type="InterPro" id="IPR029063">
    <property type="entry name" value="SAM-dependent_MTases_sf"/>
</dbReference>
<keyword evidence="4" id="KW-1185">Reference proteome</keyword>